<keyword evidence="3" id="KW-1185">Reference proteome</keyword>
<dbReference type="GO" id="GO:0016740">
    <property type="term" value="F:transferase activity"/>
    <property type="evidence" value="ECO:0007669"/>
    <property type="project" value="UniProtKB-KW"/>
</dbReference>
<dbReference type="InterPro" id="IPR044855">
    <property type="entry name" value="CoA-Trfase_III_dom3_sf"/>
</dbReference>
<dbReference type="Gene3D" id="3.30.1540.10">
    <property type="entry name" value="formyl-coa transferase, domain 3"/>
    <property type="match status" value="1"/>
</dbReference>
<protein>
    <submittedName>
        <fullName evidence="2">CoA transferase</fullName>
    </submittedName>
</protein>
<dbReference type="InterPro" id="IPR003673">
    <property type="entry name" value="CoA-Trfase_fam_III"/>
</dbReference>
<organism evidence="2 3">
    <name type="scientific">Leucobacter allii</name>
    <dbReference type="NCBI Taxonomy" id="2932247"/>
    <lineage>
        <taxon>Bacteria</taxon>
        <taxon>Bacillati</taxon>
        <taxon>Actinomycetota</taxon>
        <taxon>Actinomycetes</taxon>
        <taxon>Micrococcales</taxon>
        <taxon>Microbacteriaceae</taxon>
        <taxon>Leucobacter</taxon>
    </lineage>
</organism>
<proteinExistence type="predicted"/>
<dbReference type="Proteomes" id="UP000831786">
    <property type="component" value="Chromosome"/>
</dbReference>
<name>A0ABY4FP38_9MICO</name>
<dbReference type="RefSeq" id="WP_244693321.1">
    <property type="nucleotide sequence ID" value="NZ_CP095044.1"/>
</dbReference>
<dbReference type="Pfam" id="PF02515">
    <property type="entry name" value="CoA_transf_3"/>
    <property type="match status" value="1"/>
</dbReference>
<evidence type="ECO:0000313" key="2">
    <source>
        <dbReference type="EMBL" id="UOQ58035.1"/>
    </source>
</evidence>
<dbReference type="PANTHER" id="PTHR48207">
    <property type="entry name" value="SUCCINATE--HYDROXYMETHYLGLUTARATE COA-TRANSFERASE"/>
    <property type="match status" value="1"/>
</dbReference>
<dbReference type="PANTHER" id="PTHR48207:SF4">
    <property type="entry name" value="BLL6097 PROTEIN"/>
    <property type="match status" value="1"/>
</dbReference>
<gene>
    <name evidence="2" type="ORF">MUN78_04110</name>
</gene>
<dbReference type="InterPro" id="IPR050483">
    <property type="entry name" value="CoA-transferase_III_domain"/>
</dbReference>
<evidence type="ECO:0000313" key="3">
    <source>
        <dbReference type="Proteomes" id="UP000831786"/>
    </source>
</evidence>
<evidence type="ECO:0000256" key="1">
    <source>
        <dbReference type="ARBA" id="ARBA00022679"/>
    </source>
</evidence>
<keyword evidence="1 2" id="KW-0808">Transferase</keyword>
<dbReference type="Gene3D" id="3.40.50.10540">
    <property type="entry name" value="Crotonobetainyl-coa:carnitine coa-transferase, domain 1"/>
    <property type="match status" value="1"/>
</dbReference>
<sequence length="412" mass="44856">MSGNDGVLSGYRVLDCSIAMAGPFAAQRLGDLGADVIKVEPTTGEWQRHTPAGGAVGNKINVSFLSLNRNKRSLAVNLKDEDGRELLYRLVRESDVFLQNYRPGVAKRLGVDYESLREINPAIVYVSISGYGEDGPYRDRPGQDLLLQAMSGAMLSTGAVGQPPQAAGQYLADAVTASTAFEGVLAALLHRERTGEGQLVTVNMLDALTALQMQELSVYTVGRVPQKRSAQPHAHVYIRSPYGSFRTQDGYIVLSFVSLEVLAELFDDDSLRGFADDEAAWGMRDELFARTAQALEQRTSAEWMEYFEARGVWAGPVYSYEDLVNDPQIAHNGTFVEYEHPTEGRIKTPGFPYKFSRTPAEVYRGAPQTGEHSREVLASIGLTDAETDRLIASGVVAQLEDAAGAPLDGRGA</sequence>
<dbReference type="SUPFAM" id="SSF89796">
    <property type="entry name" value="CoA-transferase family III (CaiB/BaiF)"/>
    <property type="match status" value="1"/>
</dbReference>
<accession>A0ABY4FP38</accession>
<reference evidence="2 3" key="1">
    <citation type="submission" date="2022-04" db="EMBL/GenBank/DDBJ databases">
        <title>Leucobacter sp. isolated from rhizosphere of garlic.</title>
        <authorList>
            <person name="Won M."/>
            <person name="Lee C.-M."/>
            <person name="Woen H.-Y."/>
            <person name="Kwon S.-W."/>
        </authorList>
    </citation>
    <scope>NUCLEOTIDE SEQUENCE [LARGE SCALE GENOMIC DNA]</scope>
    <source>
        <strain evidence="2 3">H21R-40</strain>
    </source>
</reference>
<dbReference type="EMBL" id="CP095045">
    <property type="protein sequence ID" value="UOQ58035.1"/>
    <property type="molecule type" value="Genomic_DNA"/>
</dbReference>
<dbReference type="InterPro" id="IPR023606">
    <property type="entry name" value="CoA-Trfase_III_dom_1_sf"/>
</dbReference>